<keyword evidence="1" id="KW-1133">Transmembrane helix</keyword>
<dbReference type="PANTHER" id="PTHR45444">
    <property type="entry name" value="XANTHINE DEHYDROGENASE"/>
    <property type="match status" value="1"/>
</dbReference>
<comment type="caution">
    <text evidence="3">The sequence shown here is derived from an EMBL/GenBank/DDBJ whole genome shotgun (WGS) entry which is preliminary data.</text>
</comment>
<dbReference type="Pfam" id="PF02738">
    <property type="entry name" value="MoCoBD_1"/>
    <property type="match status" value="1"/>
</dbReference>
<keyword evidence="1" id="KW-0472">Membrane</keyword>
<feature type="transmembrane region" description="Helical" evidence="1">
    <location>
        <begin position="32"/>
        <end position="54"/>
    </location>
</feature>
<evidence type="ECO:0000313" key="3">
    <source>
        <dbReference type="EMBL" id="CAJ0965293.1"/>
    </source>
</evidence>
<evidence type="ECO:0000256" key="1">
    <source>
        <dbReference type="SAM" id="Phobius"/>
    </source>
</evidence>
<accession>A0ABN9MET9</accession>
<evidence type="ECO:0000313" key="4">
    <source>
        <dbReference type="Proteomes" id="UP001176940"/>
    </source>
</evidence>
<dbReference type="InterPro" id="IPR036856">
    <property type="entry name" value="Ald_Oxase/Xan_DH_a/b_sf"/>
</dbReference>
<dbReference type="SUPFAM" id="SSF56003">
    <property type="entry name" value="Molybdenum cofactor-binding domain"/>
    <property type="match status" value="1"/>
</dbReference>
<dbReference type="Gene3D" id="3.30.365.10">
    <property type="entry name" value="Aldehyde oxidase/xanthine dehydrogenase, molybdopterin binding domain"/>
    <property type="match status" value="2"/>
</dbReference>
<dbReference type="PANTHER" id="PTHR45444:SF3">
    <property type="entry name" value="XANTHINE DEHYDROGENASE"/>
    <property type="match status" value="1"/>
</dbReference>
<organism evidence="3 4">
    <name type="scientific">Ranitomeya imitator</name>
    <name type="common">mimic poison frog</name>
    <dbReference type="NCBI Taxonomy" id="111125"/>
    <lineage>
        <taxon>Eukaryota</taxon>
        <taxon>Metazoa</taxon>
        <taxon>Chordata</taxon>
        <taxon>Craniata</taxon>
        <taxon>Vertebrata</taxon>
        <taxon>Euteleostomi</taxon>
        <taxon>Amphibia</taxon>
        <taxon>Batrachia</taxon>
        <taxon>Anura</taxon>
        <taxon>Neobatrachia</taxon>
        <taxon>Hyloidea</taxon>
        <taxon>Dendrobatidae</taxon>
        <taxon>Dendrobatinae</taxon>
        <taxon>Ranitomeya</taxon>
    </lineage>
</organism>
<feature type="domain" description="Aldehyde oxidase/xanthine dehydrogenase first molybdopterin binding" evidence="2">
    <location>
        <begin position="96"/>
        <end position="158"/>
    </location>
</feature>
<dbReference type="Gene3D" id="3.90.1170.50">
    <property type="entry name" value="Aldehyde oxidase/xanthine dehydrogenase, a/b hammerhead"/>
    <property type="match status" value="2"/>
</dbReference>
<evidence type="ECO:0000259" key="2">
    <source>
        <dbReference type="Pfam" id="PF02738"/>
    </source>
</evidence>
<proteinExistence type="predicted"/>
<reference evidence="3" key="1">
    <citation type="submission" date="2023-07" db="EMBL/GenBank/DDBJ databases">
        <authorList>
            <person name="Stuckert A."/>
        </authorList>
    </citation>
    <scope>NUCLEOTIDE SEQUENCE</scope>
</reference>
<keyword evidence="4" id="KW-1185">Reference proteome</keyword>
<dbReference type="Proteomes" id="UP001176940">
    <property type="component" value="Unassembled WGS sequence"/>
</dbReference>
<dbReference type="SUPFAM" id="SSF54665">
    <property type="entry name" value="CO dehydrogenase molybdoprotein N-domain-like"/>
    <property type="match status" value="2"/>
</dbReference>
<dbReference type="InterPro" id="IPR037165">
    <property type="entry name" value="AldOxase/xan_DH_Mopterin-bd_sf"/>
</dbReference>
<feature type="non-terminal residue" evidence="3">
    <location>
        <position position="1"/>
    </location>
</feature>
<dbReference type="InterPro" id="IPR008274">
    <property type="entry name" value="AldOxase/xan_DH_MoCoBD1"/>
</dbReference>
<sequence>VLCVGYIICAVVADKPEYAKQAAKKVKIIYEYITPVIFTIEVLCVGYIICAVVADKPEYAKQAAKKVKIIYEDITPVIFTIEDAIKHDSFFEPDKKLHHGDVDEAFKTADHILEGEIYIGGQEHFYMETQSIRVIPTKEGQEIEIYAASQDPTYMQASQQRTSLS</sequence>
<name>A0ABN9MET9_9NEOB</name>
<dbReference type="EMBL" id="CAUEEQ010066290">
    <property type="protein sequence ID" value="CAJ0965293.1"/>
    <property type="molecule type" value="Genomic_DNA"/>
</dbReference>
<gene>
    <name evidence="3" type="ORF">RIMI_LOCUS20120825</name>
</gene>
<dbReference type="InterPro" id="IPR016208">
    <property type="entry name" value="Ald_Oxase/xanthine_DH-like"/>
</dbReference>
<protein>
    <recommendedName>
        <fullName evidence="2">Aldehyde oxidase/xanthine dehydrogenase first molybdopterin binding domain-containing protein</fullName>
    </recommendedName>
</protein>
<keyword evidence="1" id="KW-0812">Transmembrane</keyword>